<accession>A0A6A5U9H3</accession>
<dbReference type="EMBL" id="ML976981">
    <property type="protein sequence ID" value="KAF1961515.1"/>
    <property type="molecule type" value="Genomic_DNA"/>
</dbReference>
<dbReference type="OrthoDB" id="2310150at2759"/>
<dbReference type="AlphaFoldDB" id="A0A6A5U9H3"/>
<proteinExistence type="predicted"/>
<reference evidence="1" key="1">
    <citation type="journal article" date="2020" name="Stud. Mycol.">
        <title>101 Dothideomycetes genomes: a test case for predicting lifestyles and emergence of pathogens.</title>
        <authorList>
            <person name="Haridas S."/>
            <person name="Albert R."/>
            <person name="Binder M."/>
            <person name="Bloem J."/>
            <person name="Labutti K."/>
            <person name="Salamov A."/>
            <person name="Andreopoulos B."/>
            <person name="Baker S."/>
            <person name="Barry K."/>
            <person name="Bills G."/>
            <person name="Bluhm B."/>
            <person name="Cannon C."/>
            <person name="Castanera R."/>
            <person name="Culley D."/>
            <person name="Daum C."/>
            <person name="Ezra D."/>
            <person name="Gonzalez J."/>
            <person name="Henrissat B."/>
            <person name="Kuo A."/>
            <person name="Liang C."/>
            <person name="Lipzen A."/>
            <person name="Lutzoni F."/>
            <person name="Magnuson J."/>
            <person name="Mondo S."/>
            <person name="Nolan M."/>
            <person name="Ohm R."/>
            <person name="Pangilinan J."/>
            <person name="Park H.-J."/>
            <person name="Ramirez L."/>
            <person name="Alfaro M."/>
            <person name="Sun H."/>
            <person name="Tritt A."/>
            <person name="Yoshinaga Y."/>
            <person name="Zwiers L.-H."/>
            <person name="Turgeon B."/>
            <person name="Goodwin S."/>
            <person name="Spatafora J."/>
            <person name="Crous P."/>
            <person name="Grigoriev I."/>
        </authorList>
    </citation>
    <scope>NUCLEOTIDE SEQUENCE</scope>
    <source>
        <strain evidence="1">CBS 675.92</strain>
    </source>
</reference>
<evidence type="ECO:0000313" key="1">
    <source>
        <dbReference type="EMBL" id="KAF1961515.1"/>
    </source>
</evidence>
<keyword evidence="2" id="KW-1185">Reference proteome</keyword>
<evidence type="ECO:0008006" key="3">
    <source>
        <dbReference type="Google" id="ProtNLM"/>
    </source>
</evidence>
<dbReference type="Gene3D" id="3.20.20.100">
    <property type="entry name" value="NADP-dependent oxidoreductase domain"/>
    <property type="match status" value="1"/>
</dbReference>
<dbReference type="InterPro" id="IPR036812">
    <property type="entry name" value="NAD(P)_OxRdtase_dom_sf"/>
</dbReference>
<organism evidence="1 2">
    <name type="scientific">Byssothecium circinans</name>
    <dbReference type="NCBI Taxonomy" id="147558"/>
    <lineage>
        <taxon>Eukaryota</taxon>
        <taxon>Fungi</taxon>
        <taxon>Dikarya</taxon>
        <taxon>Ascomycota</taxon>
        <taxon>Pezizomycotina</taxon>
        <taxon>Dothideomycetes</taxon>
        <taxon>Pleosporomycetidae</taxon>
        <taxon>Pleosporales</taxon>
        <taxon>Massarineae</taxon>
        <taxon>Massarinaceae</taxon>
        <taxon>Byssothecium</taxon>
    </lineage>
</organism>
<protein>
    <recommendedName>
        <fullName evidence="3">NADP-dependent oxidoreductase domain-containing protein</fullName>
    </recommendedName>
</protein>
<evidence type="ECO:0000313" key="2">
    <source>
        <dbReference type="Proteomes" id="UP000800035"/>
    </source>
</evidence>
<gene>
    <name evidence="1" type="ORF">CC80DRAFT_578162</name>
</gene>
<sequence>MNWFLVSAVQHCLLRFRSLSRRHDEAKTHRPRYWNDVTFDAIEDIKAVANKHLLSLAEVALRWLN</sequence>
<dbReference type="Proteomes" id="UP000800035">
    <property type="component" value="Unassembled WGS sequence"/>
</dbReference>
<name>A0A6A5U9H3_9PLEO</name>